<dbReference type="AlphaFoldDB" id="A0A5N6PDV9"/>
<evidence type="ECO:0000256" key="9">
    <source>
        <dbReference type="PIRSR" id="PIRSR602401-1"/>
    </source>
</evidence>
<sequence>MDLLFIEKTLIALFAAIISAIIISKLRVEFGSRTRNVVFDIFTGKGQDMVFTVYGEHWRKMRRIMTVPFFTNKVVQQYRYGWEAEAAAVVEDVKKNPLSATEGVVIRRRLQLMMYNNMFRIMFDRRFESEDDPLFLKLKALNGERSRLAQSFEYNYGDFIPILRPFLRNYLKLCKEVKDKRIQLFKDYFVNERKKIDSSKKMDNNQLKCAIDHILEAKEKGEINEDNVLYIVENINVAAIETTLWSIEWGIAELVNHPEIQSKLRHELDTKLGPGVQITEPDVQNLPYLQAVIKETLRLRMAIPLLVPHMNLHDAKLDGFDIPAESKILVNAWWLANNPDQWKKPEEFRPERFLEEEAKVEANGNDFRYLPFGVGRRSCPGIILALPILGITIGRLVQNFELLPPPGQSKIDTDEKGGHYIISLRLYIERCCNGWEDQGEKSQLQKQYFEQRKRQQQQQEHNSSGLQNSTDKKVPYSQCHENNRSLDVLSLLNLSKNGLNCTSRIPEAVQGRGNSNSEHTTPNYQTAICTKSIQMETKNLCPYEHVETRETGMYFCTLPNSTLSYFWGFLFFLNYQLIELHQELHLNNWRRQYIHRKFSVVDMLGGDEQSSNSRANLAHEKHVAFSVEGLGKVEMETPVHSPQHPTRKFSYGWHSPAKIFMGSHSSRKIYCSLQNKFNELDDMAFGVDVHTNASSLELPPYSEELCRDTRHNTFVHDDCLLHDANDFLKNDEFYDSRVTHDAFKQDEKSSFLDHNFVDDNCGLSWKNRSTEKEVDCFNVSAWHEETNGPTFKFTERENLRTHEADIKSPMNNFSNKRNTFAQESWEKESGICSRMHNKMQDFSTPGDDWLFEEQCNIENKKPCYTSINTSETQMASPFKPFDSDFKLKFYADEKPSGHDAFSGNLFSDESVNVKRGQQESFDSFFKEEKVSSKMQFQESVSTGETKSVTLPAISSTLQQRNYSTSENGGPVNTLDSGNNHSRSEESNVKSAQMTPIPNAALSPLRSEGGSSSVEMPQKVEEYDGLKECANSSKTSLVSQNALTCEEPHGNTNKSCKVMMLGRFVLQLM</sequence>
<evidence type="ECO:0000313" key="12">
    <source>
        <dbReference type="Proteomes" id="UP000326396"/>
    </source>
</evidence>
<evidence type="ECO:0000256" key="8">
    <source>
        <dbReference type="ARBA" id="ARBA00023033"/>
    </source>
</evidence>
<proteinExistence type="inferred from homology"/>
<feature type="region of interest" description="Disordered" evidence="10">
    <location>
        <begin position="958"/>
        <end position="1014"/>
    </location>
</feature>
<reference evidence="11 12" key="1">
    <citation type="submission" date="2019-05" db="EMBL/GenBank/DDBJ databases">
        <title>Mikania micrantha, genome provides insights into the molecular mechanism of rapid growth.</title>
        <authorList>
            <person name="Liu B."/>
        </authorList>
    </citation>
    <scope>NUCLEOTIDE SEQUENCE [LARGE SCALE GENOMIC DNA]</scope>
    <source>
        <strain evidence="11">NLD-2019</strain>
        <tissue evidence="11">Leaf</tissue>
    </source>
</reference>
<feature type="compositionally biased region" description="Polar residues" evidence="10">
    <location>
        <begin position="958"/>
        <end position="967"/>
    </location>
</feature>
<evidence type="ECO:0000313" key="11">
    <source>
        <dbReference type="EMBL" id="KAD6119929.1"/>
    </source>
</evidence>
<dbReference type="PANTHER" id="PTHR47948">
    <property type="entry name" value="TRANS-CINNAMATE 4-MONOOXYGENASE"/>
    <property type="match status" value="1"/>
</dbReference>
<comment type="similarity">
    <text evidence="3">Belongs to the cytochrome P450 family.</text>
</comment>
<keyword evidence="12" id="KW-1185">Reference proteome</keyword>
<dbReference type="GO" id="GO:0020037">
    <property type="term" value="F:heme binding"/>
    <property type="evidence" value="ECO:0007669"/>
    <property type="project" value="InterPro"/>
</dbReference>
<keyword evidence="8" id="KW-0503">Monooxygenase</keyword>
<dbReference type="GO" id="GO:0009808">
    <property type="term" value="P:lignin metabolic process"/>
    <property type="evidence" value="ECO:0007669"/>
    <property type="project" value="TreeGrafter"/>
</dbReference>
<evidence type="ECO:0000256" key="4">
    <source>
        <dbReference type="ARBA" id="ARBA00022617"/>
    </source>
</evidence>
<comment type="caution">
    <text evidence="11">The sequence shown here is derived from an EMBL/GenBank/DDBJ whole genome shotgun (WGS) entry which is preliminary data.</text>
</comment>
<name>A0A5N6PDV9_9ASTR</name>
<accession>A0A5N6PDV9</accession>
<dbReference type="InterPro" id="IPR002401">
    <property type="entry name" value="Cyt_P450_E_grp-I"/>
</dbReference>
<dbReference type="Gene3D" id="1.10.630.10">
    <property type="entry name" value="Cytochrome P450"/>
    <property type="match status" value="1"/>
</dbReference>
<gene>
    <name evidence="11" type="ORF">E3N88_11200</name>
</gene>
<dbReference type="PANTHER" id="PTHR47948:SF12">
    <property type="entry name" value="TRANS-CINNAMATE 4-MONOOXYGENASE-RELATED"/>
    <property type="match status" value="1"/>
</dbReference>
<dbReference type="InterPro" id="IPR017972">
    <property type="entry name" value="Cyt_P450_CS"/>
</dbReference>
<dbReference type="CDD" id="cd11074">
    <property type="entry name" value="CYP73"/>
    <property type="match status" value="1"/>
</dbReference>
<evidence type="ECO:0000256" key="3">
    <source>
        <dbReference type="ARBA" id="ARBA00010617"/>
    </source>
</evidence>
<dbReference type="EMBL" id="SZYD01000005">
    <property type="protein sequence ID" value="KAD6119929.1"/>
    <property type="molecule type" value="Genomic_DNA"/>
</dbReference>
<dbReference type="Proteomes" id="UP000326396">
    <property type="component" value="Linkage Group LG13"/>
</dbReference>
<dbReference type="PROSITE" id="PS00086">
    <property type="entry name" value="CYTOCHROME_P450"/>
    <property type="match status" value="1"/>
</dbReference>
<evidence type="ECO:0000256" key="1">
    <source>
        <dbReference type="ARBA" id="ARBA00001971"/>
    </source>
</evidence>
<dbReference type="FunFam" id="1.10.630.10:FF:000474">
    <property type="entry name" value="Putative cytochrome P450 superfamily protein"/>
    <property type="match status" value="1"/>
</dbReference>
<keyword evidence="7 9" id="KW-0408">Iron</keyword>
<dbReference type="SUPFAM" id="SSF48264">
    <property type="entry name" value="Cytochrome P450"/>
    <property type="match status" value="1"/>
</dbReference>
<organism evidence="11 12">
    <name type="scientific">Mikania micrantha</name>
    <name type="common">bitter vine</name>
    <dbReference type="NCBI Taxonomy" id="192012"/>
    <lineage>
        <taxon>Eukaryota</taxon>
        <taxon>Viridiplantae</taxon>
        <taxon>Streptophyta</taxon>
        <taxon>Embryophyta</taxon>
        <taxon>Tracheophyta</taxon>
        <taxon>Spermatophyta</taxon>
        <taxon>Magnoliopsida</taxon>
        <taxon>eudicotyledons</taxon>
        <taxon>Gunneridae</taxon>
        <taxon>Pentapetalae</taxon>
        <taxon>asterids</taxon>
        <taxon>campanulids</taxon>
        <taxon>Asterales</taxon>
        <taxon>Asteraceae</taxon>
        <taxon>Asteroideae</taxon>
        <taxon>Heliantheae alliance</taxon>
        <taxon>Eupatorieae</taxon>
        <taxon>Mikania</taxon>
    </lineage>
</organism>
<dbReference type="OrthoDB" id="1055148at2759"/>
<feature type="region of interest" description="Disordered" evidence="10">
    <location>
        <begin position="446"/>
        <end position="474"/>
    </location>
</feature>
<dbReference type="Pfam" id="PF00067">
    <property type="entry name" value="p450"/>
    <property type="match status" value="1"/>
</dbReference>
<evidence type="ECO:0000256" key="10">
    <source>
        <dbReference type="SAM" id="MobiDB-lite"/>
    </source>
</evidence>
<evidence type="ECO:0000256" key="2">
    <source>
        <dbReference type="ARBA" id="ARBA00004370"/>
    </source>
</evidence>
<keyword evidence="6" id="KW-0560">Oxidoreductase</keyword>
<feature type="binding site" description="axial binding residue" evidence="9">
    <location>
        <position position="379"/>
    </location>
    <ligand>
        <name>heme</name>
        <dbReference type="ChEBI" id="CHEBI:30413"/>
    </ligand>
    <ligandPart>
        <name>Fe</name>
        <dbReference type="ChEBI" id="CHEBI:18248"/>
    </ligandPart>
</feature>
<protein>
    <recommendedName>
        <fullName evidence="13">Cinnamate 4-hydroxylase</fullName>
    </recommendedName>
</protein>
<comment type="subcellular location">
    <subcellularLocation>
        <location evidence="2">Membrane</location>
    </subcellularLocation>
</comment>
<dbReference type="InterPro" id="IPR001128">
    <property type="entry name" value="Cyt_P450"/>
</dbReference>
<evidence type="ECO:0008006" key="13">
    <source>
        <dbReference type="Google" id="ProtNLM"/>
    </source>
</evidence>
<keyword evidence="4 9" id="KW-0349">Heme</keyword>
<dbReference type="InterPro" id="IPR036396">
    <property type="entry name" value="Cyt_P450_sf"/>
</dbReference>
<dbReference type="PRINTS" id="PR00463">
    <property type="entry name" value="EP450I"/>
</dbReference>
<dbReference type="GO" id="GO:0016710">
    <property type="term" value="F:trans-cinnamate 4-monooxygenase activity"/>
    <property type="evidence" value="ECO:0007669"/>
    <property type="project" value="TreeGrafter"/>
</dbReference>
<evidence type="ECO:0000256" key="7">
    <source>
        <dbReference type="ARBA" id="ARBA00023004"/>
    </source>
</evidence>
<evidence type="ECO:0000256" key="5">
    <source>
        <dbReference type="ARBA" id="ARBA00022723"/>
    </source>
</evidence>
<comment type="cofactor">
    <cofactor evidence="1 9">
        <name>heme</name>
        <dbReference type="ChEBI" id="CHEBI:30413"/>
    </cofactor>
</comment>
<dbReference type="PRINTS" id="PR00385">
    <property type="entry name" value="P450"/>
</dbReference>
<evidence type="ECO:0000256" key="6">
    <source>
        <dbReference type="ARBA" id="ARBA00023002"/>
    </source>
</evidence>
<dbReference type="GO" id="GO:0016020">
    <property type="term" value="C:membrane"/>
    <property type="evidence" value="ECO:0007669"/>
    <property type="project" value="UniProtKB-SubCell"/>
</dbReference>
<keyword evidence="5 9" id="KW-0479">Metal-binding</keyword>
<dbReference type="GO" id="GO:0005506">
    <property type="term" value="F:iron ion binding"/>
    <property type="evidence" value="ECO:0007669"/>
    <property type="project" value="InterPro"/>
</dbReference>